<dbReference type="Proteomes" id="UP000553059">
    <property type="component" value="Unassembled WGS sequence"/>
</dbReference>
<proteinExistence type="predicted"/>
<feature type="transmembrane region" description="Helical" evidence="1">
    <location>
        <begin position="116"/>
        <end position="149"/>
    </location>
</feature>
<dbReference type="GO" id="GO:0140359">
    <property type="term" value="F:ABC-type transporter activity"/>
    <property type="evidence" value="ECO:0007669"/>
    <property type="project" value="InterPro"/>
</dbReference>
<keyword evidence="1" id="KW-0472">Membrane</keyword>
<evidence type="ECO:0000256" key="1">
    <source>
        <dbReference type="SAM" id="Phobius"/>
    </source>
</evidence>
<dbReference type="PANTHER" id="PTHR43471">
    <property type="entry name" value="ABC TRANSPORTER PERMEASE"/>
    <property type="match status" value="1"/>
</dbReference>
<dbReference type="PANTHER" id="PTHR43471:SF12">
    <property type="entry name" value="HYPOTHETICAL MEMBRANE PROTEIN, CONSERVED"/>
    <property type="match status" value="1"/>
</dbReference>
<organism evidence="2 3">
    <name type="scientific">Desulfitobacterium dehalogenans</name>
    <dbReference type="NCBI Taxonomy" id="36854"/>
    <lineage>
        <taxon>Bacteria</taxon>
        <taxon>Bacillati</taxon>
        <taxon>Bacillota</taxon>
        <taxon>Clostridia</taxon>
        <taxon>Eubacteriales</taxon>
        <taxon>Desulfitobacteriaceae</taxon>
        <taxon>Desulfitobacterium</taxon>
    </lineage>
</organism>
<feature type="transmembrane region" description="Helical" evidence="1">
    <location>
        <begin position="15"/>
        <end position="36"/>
    </location>
</feature>
<feature type="transmembrane region" description="Helical" evidence="1">
    <location>
        <begin position="237"/>
        <end position="257"/>
    </location>
</feature>
<keyword evidence="1" id="KW-0812">Transmembrane</keyword>
<evidence type="ECO:0000313" key="2">
    <source>
        <dbReference type="EMBL" id="HHY28287.1"/>
    </source>
</evidence>
<sequence>MNIFWHELRAYRKSIMIWAGAMTLLAVAYIFLFQGLGRDIEDFKAFLSNMPDVMIKSFNILIESISTLEGFYSFVFSFVLLCGAIQAMNLGTAIVSKEVRDKTADFLLTKPVSRIGIILSKLLAAFVVLVMTNIIYLGLTTFAAVAVVSRFNLKVFFLISLTLFFVQLLFLALGILIAVIAGKIKSVISVSLSTVFGLYVLGSLGSILGEENVRYFSPFRYFDPVYIIDHATYETSFVVTGMVLIIAAIGVSCLVYAKKDIHTV</sequence>
<dbReference type="EMBL" id="DUTF01000349">
    <property type="protein sequence ID" value="HHY28287.1"/>
    <property type="molecule type" value="Genomic_DNA"/>
</dbReference>
<evidence type="ECO:0000313" key="3">
    <source>
        <dbReference type="Proteomes" id="UP000553059"/>
    </source>
</evidence>
<dbReference type="GO" id="GO:0005886">
    <property type="term" value="C:plasma membrane"/>
    <property type="evidence" value="ECO:0007669"/>
    <property type="project" value="UniProtKB-SubCell"/>
</dbReference>
<reference evidence="2 3" key="1">
    <citation type="journal article" date="2020" name="Biotechnol. Biofuels">
        <title>New insights from the biogas microbiome by comprehensive genome-resolved metagenomics of nearly 1600 species originating from multiple anaerobic digesters.</title>
        <authorList>
            <person name="Campanaro S."/>
            <person name="Treu L."/>
            <person name="Rodriguez-R L.M."/>
            <person name="Kovalovszki A."/>
            <person name="Ziels R.M."/>
            <person name="Maus I."/>
            <person name="Zhu X."/>
            <person name="Kougias P.G."/>
            <person name="Basile A."/>
            <person name="Luo G."/>
            <person name="Schluter A."/>
            <person name="Konstantinidis K.T."/>
            <person name="Angelidaki I."/>
        </authorList>
    </citation>
    <scope>NUCLEOTIDE SEQUENCE [LARGE SCALE GENOMIC DNA]</scope>
    <source>
        <strain evidence="2">AS05jafATM_4</strain>
    </source>
</reference>
<name>A0A7C7D7N5_9FIRM</name>
<protein>
    <submittedName>
        <fullName evidence="2">ABC transporter permease subunit</fullName>
    </submittedName>
</protein>
<feature type="transmembrane region" description="Helical" evidence="1">
    <location>
        <begin position="155"/>
        <end position="180"/>
    </location>
</feature>
<dbReference type="AlphaFoldDB" id="A0A7C7D7N5"/>
<comment type="caution">
    <text evidence="2">The sequence shown here is derived from an EMBL/GenBank/DDBJ whole genome shotgun (WGS) entry which is preliminary data.</text>
</comment>
<gene>
    <name evidence="2" type="ORF">GX523_16410</name>
</gene>
<dbReference type="Pfam" id="PF12679">
    <property type="entry name" value="ABC2_membrane_2"/>
    <property type="match status" value="1"/>
</dbReference>
<feature type="transmembrane region" description="Helical" evidence="1">
    <location>
        <begin position="187"/>
        <end position="208"/>
    </location>
</feature>
<keyword evidence="1" id="KW-1133">Transmembrane helix</keyword>
<accession>A0A7C7D7N5</accession>